<dbReference type="SMART" id="SM00563">
    <property type="entry name" value="PlsC"/>
    <property type="match status" value="1"/>
</dbReference>
<evidence type="ECO:0000256" key="3">
    <source>
        <dbReference type="ARBA" id="ARBA00023315"/>
    </source>
</evidence>
<feature type="domain" description="Phospholipid/glycerol acyltransferase" evidence="5">
    <location>
        <begin position="35"/>
        <end position="161"/>
    </location>
</feature>
<reference evidence="6 7" key="1">
    <citation type="submission" date="2019-07" db="EMBL/GenBank/DDBJ databases">
        <title>Genomic Encyclopedia of Archaeal and Bacterial Type Strains, Phase II (KMG-II): from individual species to whole genera.</title>
        <authorList>
            <person name="Goeker M."/>
        </authorList>
    </citation>
    <scope>NUCLEOTIDE SEQUENCE [LARGE SCALE GENOMIC DNA]</scope>
    <source>
        <strain evidence="6 7">DSM 18850</strain>
    </source>
</reference>
<dbReference type="SUPFAM" id="SSF69593">
    <property type="entry name" value="Glycerol-3-phosphate (1)-acyltransferase"/>
    <property type="match status" value="1"/>
</dbReference>
<name>A0A5S5D2J1_9SPHI</name>
<proteinExistence type="predicted"/>
<keyword evidence="7" id="KW-1185">Reference proteome</keyword>
<evidence type="ECO:0000256" key="1">
    <source>
        <dbReference type="ARBA" id="ARBA00005189"/>
    </source>
</evidence>
<dbReference type="AlphaFoldDB" id="A0A5S5D2J1"/>
<dbReference type="EMBL" id="VNHX01000027">
    <property type="protein sequence ID" value="TYP89478.1"/>
    <property type="molecule type" value="Genomic_DNA"/>
</dbReference>
<feature type="transmembrane region" description="Helical" evidence="4">
    <location>
        <begin position="285"/>
        <end position="303"/>
    </location>
</feature>
<keyword evidence="4" id="KW-0472">Membrane</keyword>
<sequence length="329" mass="37881">MFYSLLRQFVRLGLRWYVPDLRTAELQLAAFTAPTIVVSNHPNSLFDALVLAVHAPVELRYLARGDIFKAPLVSIVLRSLFMLPIYKRGDDEEYAVKNDFTYDECIRELKEGKHILIFPEGRSLNLWTLQPLMNGGLTSLLERSYKADIPVQVQPYTIDYSSFRFVPKAVSLRALPPIDSTDHIEAGQVDAAAVIRELRQALKRAMSERPLVPQPSNEKGQQFWQLLAPLGRYSQRWFYRMWRDYIRKKTEGTIFFDSLLFSVLLLTYPLFVLLCSVLVAQLLGWWLGLFVFLFLPLTSYAMAKCHPIKVETDITTAKANAFVKPKDRE</sequence>
<dbReference type="OrthoDB" id="9806008at2"/>
<comment type="caution">
    <text evidence="6">The sequence shown here is derived from an EMBL/GenBank/DDBJ whole genome shotgun (WGS) entry which is preliminary data.</text>
</comment>
<organism evidence="6 7">
    <name type="scientific">Sphingobacterium allocomposti</name>
    <dbReference type="NCBI Taxonomy" id="415956"/>
    <lineage>
        <taxon>Bacteria</taxon>
        <taxon>Pseudomonadati</taxon>
        <taxon>Bacteroidota</taxon>
        <taxon>Sphingobacteriia</taxon>
        <taxon>Sphingobacteriales</taxon>
        <taxon>Sphingobacteriaceae</taxon>
        <taxon>Sphingobacterium</taxon>
    </lineage>
</organism>
<keyword evidence="4" id="KW-0812">Transmembrane</keyword>
<gene>
    <name evidence="6" type="ORF">BC792_12780</name>
</gene>
<comment type="pathway">
    <text evidence="1">Lipid metabolism.</text>
</comment>
<dbReference type="PANTHER" id="PTHR10434">
    <property type="entry name" value="1-ACYL-SN-GLYCEROL-3-PHOSPHATE ACYLTRANSFERASE"/>
    <property type="match status" value="1"/>
</dbReference>
<protein>
    <submittedName>
        <fullName evidence="6">1-acyl-sn-glycerol-3-phosphate acyltransferase</fullName>
    </submittedName>
</protein>
<dbReference type="GO" id="GO:0003841">
    <property type="term" value="F:1-acylglycerol-3-phosphate O-acyltransferase activity"/>
    <property type="evidence" value="ECO:0007669"/>
    <property type="project" value="TreeGrafter"/>
</dbReference>
<keyword evidence="4" id="KW-1133">Transmembrane helix</keyword>
<dbReference type="RefSeq" id="WP_148910066.1">
    <property type="nucleotide sequence ID" value="NZ_VNHX01000027.1"/>
</dbReference>
<evidence type="ECO:0000256" key="2">
    <source>
        <dbReference type="ARBA" id="ARBA00022679"/>
    </source>
</evidence>
<dbReference type="GO" id="GO:0006654">
    <property type="term" value="P:phosphatidic acid biosynthetic process"/>
    <property type="evidence" value="ECO:0007669"/>
    <property type="project" value="TreeGrafter"/>
</dbReference>
<dbReference type="PANTHER" id="PTHR10434:SF11">
    <property type="entry name" value="1-ACYL-SN-GLYCEROL-3-PHOSPHATE ACYLTRANSFERASE"/>
    <property type="match status" value="1"/>
</dbReference>
<dbReference type="Pfam" id="PF01553">
    <property type="entry name" value="Acyltransferase"/>
    <property type="match status" value="1"/>
</dbReference>
<keyword evidence="2 6" id="KW-0808">Transferase</keyword>
<feature type="transmembrane region" description="Helical" evidence="4">
    <location>
        <begin position="254"/>
        <end position="279"/>
    </location>
</feature>
<accession>A0A5S5D2J1</accession>
<dbReference type="InterPro" id="IPR002123">
    <property type="entry name" value="Plipid/glycerol_acylTrfase"/>
</dbReference>
<evidence type="ECO:0000313" key="6">
    <source>
        <dbReference type="EMBL" id="TYP89478.1"/>
    </source>
</evidence>
<evidence type="ECO:0000313" key="7">
    <source>
        <dbReference type="Proteomes" id="UP000325105"/>
    </source>
</evidence>
<dbReference type="Proteomes" id="UP000325105">
    <property type="component" value="Unassembled WGS sequence"/>
</dbReference>
<evidence type="ECO:0000256" key="4">
    <source>
        <dbReference type="SAM" id="Phobius"/>
    </source>
</evidence>
<keyword evidence="3 6" id="KW-0012">Acyltransferase</keyword>
<evidence type="ECO:0000259" key="5">
    <source>
        <dbReference type="SMART" id="SM00563"/>
    </source>
</evidence>